<comment type="caution">
    <text evidence="1">The sequence shown here is derived from an EMBL/GenBank/DDBJ whole genome shotgun (WGS) entry which is preliminary data.</text>
</comment>
<sequence>MLARTTEKFILQLGENNHKEWFDAHRDEYLAAKADYENTVQQILDGLAMQDASMENLQVKDCVFRIYKDVRFSKDKTPYKTNMGAAFQAGGKKSLRAGYYFHYEPGGHSFAGGGLWMPAAPELKKVRQEIDYNFDEFQYIVSGKNFKKYFGVLGGETLKTNPQGYTADNPAIAVLRHKSFTVDRHLTDETCTKLGLVKEILQSFAAMQPLLAFLNRALE</sequence>
<dbReference type="InterPro" id="IPR012808">
    <property type="entry name" value="CHP02453"/>
</dbReference>
<dbReference type="PIRSF" id="PIRSF028451">
    <property type="entry name" value="UCP028451"/>
    <property type="match status" value="1"/>
</dbReference>
<dbReference type="Proteomes" id="UP000244450">
    <property type="component" value="Unassembled WGS sequence"/>
</dbReference>
<dbReference type="PANTHER" id="PTHR36452">
    <property type="entry name" value="CHROMOSOME 12, WHOLE GENOME SHOTGUN SEQUENCE"/>
    <property type="match status" value="1"/>
</dbReference>
<gene>
    <name evidence="1" type="ORF">DCC81_04425</name>
</gene>
<proteinExistence type="predicted"/>
<dbReference type="AlphaFoldDB" id="A0A2T7BM51"/>
<name>A0A2T7BM51_9BACT</name>
<dbReference type="Pfam" id="PF09365">
    <property type="entry name" value="DUF2461"/>
    <property type="match status" value="1"/>
</dbReference>
<accession>A0A2T7BM51</accession>
<protein>
    <submittedName>
        <fullName evidence="1">TIGR02453 family protein</fullName>
    </submittedName>
</protein>
<evidence type="ECO:0000313" key="2">
    <source>
        <dbReference type="Proteomes" id="UP000244450"/>
    </source>
</evidence>
<reference evidence="1 2" key="1">
    <citation type="submission" date="2018-04" db="EMBL/GenBank/DDBJ databases">
        <title>Chitinophaga fuyangensis sp. nov., isolated from soil in a chemical factory.</title>
        <authorList>
            <person name="Chen K."/>
        </authorList>
    </citation>
    <scope>NUCLEOTIDE SEQUENCE [LARGE SCALE GENOMIC DNA]</scope>
    <source>
        <strain evidence="1 2">LY-1</strain>
    </source>
</reference>
<dbReference type="EMBL" id="QCYK01000001">
    <property type="protein sequence ID" value="PUZ28736.1"/>
    <property type="molecule type" value="Genomic_DNA"/>
</dbReference>
<dbReference type="NCBIfam" id="TIGR02453">
    <property type="entry name" value="TIGR02453 family protein"/>
    <property type="match status" value="1"/>
</dbReference>
<keyword evidence="2" id="KW-1185">Reference proteome</keyword>
<dbReference type="RefSeq" id="WP_108685375.1">
    <property type="nucleotide sequence ID" value="NZ_QCYK01000001.1"/>
</dbReference>
<organism evidence="1 2">
    <name type="scientific">Chitinophaga parva</name>
    <dbReference type="NCBI Taxonomy" id="2169414"/>
    <lineage>
        <taxon>Bacteria</taxon>
        <taxon>Pseudomonadati</taxon>
        <taxon>Bacteroidota</taxon>
        <taxon>Chitinophagia</taxon>
        <taxon>Chitinophagales</taxon>
        <taxon>Chitinophagaceae</taxon>
        <taxon>Chitinophaga</taxon>
    </lineage>
</organism>
<evidence type="ECO:0000313" key="1">
    <source>
        <dbReference type="EMBL" id="PUZ28736.1"/>
    </source>
</evidence>
<dbReference type="InterPro" id="IPR015996">
    <property type="entry name" value="UCP028451"/>
</dbReference>
<dbReference type="OrthoDB" id="9794241at2"/>
<dbReference type="PANTHER" id="PTHR36452:SF1">
    <property type="entry name" value="DUF2461 DOMAIN-CONTAINING PROTEIN"/>
    <property type="match status" value="1"/>
</dbReference>